<dbReference type="Proteomes" id="UP000179807">
    <property type="component" value="Unassembled WGS sequence"/>
</dbReference>
<keyword evidence="1" id="KW-1133">Transmembrane helix</keyword>
<evidence type="ECO:0000313" key="2">
    <source>
        <dbReference type="EMBL" id="OHT15037.1"/>
    </source>
</evidence>
<keyword evidence="1" id="KW-0472">Membrane</keyword>
<dbReference type="GeneID" id="94832588"/>
<dbReference type="RefSeq" id="XP_068368173.1">
    <property type="nucleotide sequence ID" value="XM_068497884.1"/>
</dbReference>
<dbReference type="VEuPathDB" id="TrichDB:TRFO_14545"/>
<accession>A0A1J4KZL7</accession>
<organism evidence="2 3">
    <name type="scientific">Tritrichomonas foetus</name>
    <dbReference type="NCBI Taxonomy" id="1144522"/>
    <lineage>
        <taxon>Eukaryota</taxon>
        <taxon>Metamonada</taxon>
        <taxon>Parabasalia</taxon>
        <taxon>Tritrichomonadida</taxon>
        <taxon>Tritrichomonadidae</taxon>
        <taxon>Tritrichomonas</taxon>
    </lineage>
</organism>
<reference evidence="2" key="1">
    <citation type="submission" date="2016-10" db="EMBL/GenBank/DDBJ databases">
        <authorList>
            <person name="Benchimol M."/>
            <person name="Almeida L.G."/>
            <person name="Vasconcelos A.T."/>
            <person name="Perreira-Neves A."/>
            <person name="Rosa I.A."/>
            <person name="Tasca T."/>
            <person name="Bogo M.R."/>
            <person name="de Souza W."/>
        </authorList>
    </citation>
    <scope>NUCLEOTIDE SEQUENCE [LARGE SCALE GENOMIC DNA]</scope>
    <source>
        <strain evidence="2">K</strain>
    </source>
</reference>
<dbReference type="EMBL" id="MLAK01000282">
    <property type="protein sequence ID" value="OHT15037.1"/>
    <property type="molecule type" value="Genomic_DNA"/>
</dbReference>
<protein>
    <submittedName>
        <fullName evidence="2">Uncharacterized protein</fullName>
    </submittedName>
</protein>
<keyword evidence="1" id="KW-0812">Transmembrane</keyword>
<gene>
    <name evidence="2" type="ORF">TRFO_14545</name>
</gene>
<sequence length="189" mass="20765">MESIMTMTSFEKESSDWLKSLESNELSQSNEISNNQLNDISSNSYINSFSLLLNESENEKNSVPVISIISGNDQDDSTFTFTQTSEISGNDANIVISTKKSNNTIWIGIGIGSAIALAIIIVGMIVILKKLKRINLEEKNESISDPIVDVVVITSDPVVSIENPLASMEDNTDPFAEDFYEMPDTIIGF</sequence>
<proteinExistence type="predicted"/>
<evidence type="ECO:0000313" key="3">
    <source>
        <dbReference type="Proteomes" id="UP000179807"/>
    </source>
</evidence>
<evidence type="ECO:0000256" key="1">
    <source>
        <dbReference type="SAM" id="Phobius"/>
    </source>
</evidence>
<keyword evidence="3" id="KW-1185">Reference proteome</keyword>
<name>A0A1J4KZL7_9EUKA</name>
<comment type="caution">
    <text evidence="2">The sequence shown here is derived from an EMBL/GenBank/DDBJ whole genome shotgun (WGS) entry which is preliminary data.</text>
</comment>
<dbReference type="AlphaFoldDB" id="A0A1J4KZL7"/>
<feature type="transmembrane region" description="Helical" evidence="1">
    <location>
        <begin position="105"/>
        <end position="128"/>
    </location>
</feature>